<dbReference type="GO" id="GO:0033939">
    <property type="term" value="F:xylan alpha-1,2-glucuronosidase activity"/>
    <property type="evidence" value="ECO:0007669"/>
    <property type="project" value="UniProtKB-EC"/>
</dbReference>
<dbReference type="OrthoDB" id="339499at2"/>
<evidence type="ECO:0000256" key="8">
    <source>
        <dbReference type="PIRSR" id="PIRSR029900-1"/>
    </source>
</evidence>
<dbReference type="EMBL" id="SDHX01000001">
    <property type="protein sequence ID" value="RXK54892.1"/>
    <property type="molecule type" value="Genomic_DNA"/>
</dbReference>
<keyword evidence="5 7" id="KW-0326">Glycosidase</keyword>
<evidence type="ECO:0000313" key="14">
    <source>
        <dbReference type="EMBL" id="RXK54892.1"/>
    </source>
</evidence>
<keyword evidence="15" id="KW-1185">Reference proteome</keyword>
<sequence>MSPIRPILALLTLASALTLHADDGYRLWLRYDPVADAARRAAYAGTISEIVIPESAPPVVASARDELVTGFRGLLGVEVPVVAQATRDNAVILATPRDPWIAAIISEADLREAGVEGYILRRIAHEGGHRTLIVANRPQGLLYGAFALLRHLQLGQPLEKLNLVSAPKIQRRLLNHWDDMNRHVERGYAGFSLWEWFYLPEIRSPRYRDYARALASLGLNGTVITNVNANAQILTAPYLAKVAALAQEFRPWGVRIYLTARFSAPIEIGGLKTADPLDPAVAAWWQDKVAEIYRAIPDFGGFLVKANSEGQPGPQDYKRTHADGANLLADALQPYNGIVMWRAFVYSPENNEDRVKQAVTEFGPLDGKFRQNVIVQIKNGPLDFMPREPFSPLFCAMPNTRLAAELQITQEYLGQSIDLAFLAPMWREVLDADTYANGKGTTIASVVDGSAKLQHPSVIAGVANTGTDRNWTGHLLAQANWYAFGRLAWDHQLASEKIADEWTRLTFGHDETVVSTINKMLLGSRETVVNYSMPLGLTHIMAEGHHYGPGPWVDLKGAGRPDWTSVYYHKAAADGIGFDRTATGSNALAQYAPEWQKLWGNLETCPENLLLWFHRVPWDHKMKSGRPLWDELCLRYQQGVDEVRALRRDWDSLKDRLDAERFTHVAQRLARQEKEAIHWRDACLLYFQQFSKRPLPAGVEPAAQPLEHYTSQILRNMPGHR</sequence>
<keyword evidence="6 9" id="KW-0624">Polysaccharide degradation</keyword>
<evidence type="ECO:0000256" key="1">
    <source>
        <dbReference type="ARBA" id="ARBA00008833"/>
    </source>
</evidence>
<comment type="catalytic activity">
    <reaction evidence="9">
        <text>Hydrolysis of (1-&gt;2)-alpha-D-(4-O-methyl)glucuronosyl links in the main chain of hardwood xylans.</text>
        <dbReference type="EC" id="3.2.1.131"/>
    </reaction>
</comment>
<dbReference type="GO" id="GO:0046559">
    <property type="term" value="F:alpha-glucuronidase activity"/>
    <property type="evidence" value="ECO:0007669"/>
    <property type="project" value="InterPro"/>
</dbReference>
<evidence type="ECO:0000256" key="4">
    <source>
        <dbReference type="ARBA" id="ARBA00023277"/>
    </source>
</evidence>
<protein>
    <recommendedName>
        <fullName evidence="9">Xylan alpha-1,2-glucuronidase</fullName>
        <ecNumber evidence="9">3.2.1.131</ecNumber>
    </recommendedName>
</protein>
<evidence type="ECO:0000256" key="10">
    <source>
        <dbReference type="SAM" id="SignalP"/>
    </source>
</evidence>
<keyword evidence="3 7" id="KW-0378">Hydrolase</keyword>
<evidence type="ECO:0000256" key="2">
    <source>
        <dbReference type="ARBA" id="ARBA00022651"/>
    </source>
</evidence>
<comment type="similarity">
    <text evidence="1 7 9">Belongs to the glycosyl hydrolase 67 family.</text>
</comment>
<dbReference type="SUPFAM" id="SSF55545">
    <property type="entry name" value="beta-N-acetylhexosaminidase-like domain"/>
    <property type="match status" value="1"/>
</dbReference>
<dbReference type="InterPro" id="IPR011395">
    <property type="entry name" value="Glyco_hydro_67_aGlcAse"/>
</dbReference>
<accession>A0A4Q1C7X6</accession>
<gene>
    <name evidence="14" type="ORF">ESB00_03070</name>
</gene>
<feature type="signal peptide" evidence="10">
    <location>
        <begin position="1"/>
        <end position="21"/>
    </location>
</feature>
<dbReference type="Pfam" id="PF07477">
    <property type="entry name" value="Glyco_hydro_67C"/>
    <property type="match status" value="1"/>
</dbReference>
<dbReference type="SUPFAM" id="SSF51445">
    <property type="entry name" value="(Trans)glycosidases"/>
    <property type="match status" value="1"/>
</dbReference>
<keyword evidence="10" id="KW-0732">Signal</keyword>
<dbReference type="InterPro" id="IPR037054">
    <property type="entry name" value="A-glucoronidase_C_sf"/>
</dbReference>
<dbReference type="InterPro" id="IPR005154">
    <property type="entry name" value="Glyco_hydro_67_aGlcAse_N"/>
</dbReference>
<evidence type="ECO:0000256" key="5">
    <source>
        <dbReference type="ARBA" id="ARBA00023295"/>
    </source>
</evidence>
<reference evidence="14 15" key="1">
    <citation type="submission" date="2019-01" db="EMBL/GenBank/DDBJ databases">
        <title>Lacunisphaera sp. strain TWA-58.</title>
        <authorList>
            <person name="Chen W.-M."/>
        </authorList>
    </citation>
    <scope>NUCLEOTIDE SEQUENCE [LARGE SCALE GENOMIC DNA]</scope>
    <source>
        <strain evidence="14 15">TWA-58</strain>
    </source>
</reference>
<keyword evidence="2 7" id="KW-0858">Xylan degradation</keyword>
<dbReference type="Proteomes" id="UP000290218">
    <property type="component" value="Unassembled WGS sequence"/>
</dbReference>
<evidence type="ECO:0000259" key="11">
    <source>
        <dbReference type="Pfam" id="PF03648"/>
    </source>
</evidence>
<keyword evidence="4 9" id="KW-0119">Carbohydrate metabolism</keyword>
<dbReference type="Gene3D" id="3.90.1330.10">
    <property type="entry name" value="Alpha-glucuronidase, C-terminal domain"/>
    <property type="match status" value="1"/>
</dbReference>
<evidence type="ECO:0000259" key="13">
    <source>
        <dbReference type="Pfam" id="PF07488"/>
    </source>
</evidence>
<dbReference type="GO" id="GO:0045493">
    <property type="term" value="P:xylan catabolic process"/>
    <property type="evidence" value="ECO:0007669"/>
    <property type="project" value="UniProtKB-KW"/>
</dbReference>
<organism evidence="14 15">
    <name type="scientific">Oleiharenicola lentus</name>
    <dbReference type="NCBI Taxonomy" id="2508720"/>
    <lineage>
        <taxon>Bacteria</taxon>
        <taxon>Pseudomonadati</taxon>
        <taxon>Verrucomicrobiota</taxon>
        <taxon>Opitutia</taxon>
        <taxon>Opitutales</taxon>
        <taxon>Opitutaceae</taxon>
        <taxon>Oleiharenicola</taxon>
    </lineage>
</organism>
<feature type="active site" description="Proton acceptor" evidence="8">
    <location>
        <position position="411"/>
    </location>
</feature>
<feature type="domain" description="Glycosyl hydrolase family 67 catalytic" evidence="13">
    <location>
        <begin position="152"/>
        <end position="471"/>
    </location>
</feature>
<dbReference type="InterPro" id="IPR029018">
    <property type="entry name" value="Hex-like_dom2"/>
</dbReference>
<dbReference type="Gene3D" id="3.30.379.10">
    <property type="entry name" value="Chitobiase/beta-hexosaminidase domain 2-like"/>
    <property type="match status" value="1"/>
</dbReference>
<feature type="chain" id="PRO_5020968763" description="Xylan alpha-1,2-glucuronidase" evidence="10">
    <location>
        <begin position="22"/>
        <end position="721"/>
    </location>
</feature>
<evidence type="ECO:0000256" key="3">
    <source>
        <dbReference type="ARBA" id="ARBA00022801"/>
    </source>
</evidence>
<dbReference type="Pfam" id="PF03648">
    <property type="entry name" value="Glyco_hydro_67N"/>
    <property type="match status" value="1"/>
</dbReference>
<name>A0A4Q1C7X6_9BACT</name>
<dbReference type="PIRSF" id="PIRSF029900">
    <property type="entry name" value="Alpha-glucuronds"/>
    <property type="match status" value="1"/>
</dbReference>
<dbReference type="Pfam" id="PF07488">
    <property type="entry name" value="Glyco_hydro_67M"/>
    <property type="match status" value="1"/>
</dbReference>
<dbReference type="RefSeq" id="WP_129046257.1">
    <property type="nucleotide sequence ID" value="NZ_SDHX01000001.1"/>
</dbReference>
<comment type="subunit">
    <text evidence="9">Homodimer.</text>
</comment>
<feature type="active site" description="Proton donor" evidence="8">
    <location>
        <position position="309"/>
    </location>
</feature>
<dbReference type="InterPro" id="IPR011099">
    <property type="entry name" value="Glyco_hydro_67_C"/>
</dbReference>
<dbReference type="Gene3D" id="3.20.20.80">
    <property type="entry name" value="Glycosidases"/>
    <property type="match status" value="1"/>
</dbReference>
<dbReference type="AlphaFoldDB" id="A0A4Q1C7X6"/>
<dbReference type="PANTHER" id="PTHR39207">
    <property type="entry name" value="ALPHA-GLUCURONIDASE A"/>
    <property type="match status" value="1"/>
</dbReference>
<evidence type="ECO:0000256" key="7">
    <source>
        <dbReference type="PIRNR" id="PIRNR029900"/>
    </source>
</evidence>
<feature type="active site" description="Proton acceptor" evidence="8">
    <location>
        <position position="383"/>
    </location>
</feature>
<dbReference type="InterPro" id="IPR017853">
    <property type="entry name" value="GH"/>
</dbReference>
<feature type="domain" description="Alpha glucuronidase N-terminal" evidence="11">
    <location>
        <begin position="27"/>
        <end position="148"/>
    </location>
</feature>
<comment type="caution">
    <text evidence="14">The sequence shown here is derived from an EMBL/GenBank/DDBJ whole genome shotgun (WGS) entry which is preliminary data.</text>
</comment>
<feature type="domain" description="Glycosyl hydrolase family 67 C-terminal" evidence="12">
    <location>
        <begin position="472"/>
        <end position="699"/>
    </location>
</feature>
<dbReference type="EC" id="3.2.1.131" evidence="9"/>
<dbReference type="GO" id="GO:0005576">
    <property type="term" value="C:extracellular region"/>
    <property type="evidence" value="ECO:0007669"/>
    <property type="project" value="InterPro"/>
</dbReference>
<dbReference type="InterPro" id="IPR011100">
    <property type="entry name" value="Glyco_hydro_67_cat"/>
</dbReference>
<evidence type="ECO:0000259" key="12">
    <source>
        <dbReference type="Pfam" id="PF07477"/>
    </source>
</evidence>
<proteinExistence type="inferred from homology"/>
<evidence type="ECO:0000313" key="15">
    <source>
        <dbReference type="Proteomes" id="UP000290218"/>
    </source>
</evidence>
<evidence type="ECO:0000256" key="9">
    <source>
        <dbReference type="RuleBase" id="RU361198"/>
    </source>
</evidence>
<evidence type="ECO:0000256" key="6">
    <source>
        <dbReference type="ARBA" id="ARBA00023326"/>
    </source>
</evidence>
<dbReference type="PANTHER" id="PTHR39207:SF1">
    <property type="entry name" value="ALPHA-GLUCURONIDASE A"/>
    <property type="match status" value="1"/>
</dbReference>